<proteinExistence type="predicted"/>
<protein>
    <submittedName>
        <fullName evidence="2">Uncharacterized protein</fullName>
    </submittedName>
</protein>
<dbReference type="EMBL" id="CAXAMM010013758">
    <property type="protein sequence ID" value="CAK9032113.1"/>
    <property type="molecule type" value="Genomic_DNA"/>
</dbReference>
<gene>
    <name evidence="2" type="ORF">SCF082_LOCUS19925</name>
</gene>
<accession>A0ABP0KYZ6</accession>
<reference evidence="2 3" key="1">
    <citation type="submission" date="2024-02" db="EMBL/GenBank/DDBJ databases">
        <authorList>
            <person name="Chen Y."/>
            <person name="Shah S."/>
            <person name="Dougan E. K."/>
            <person name="Thang M."/>
            <person name="Chan C."/>
        </authorList>
    </citation>
    <scope>NUCLEOTIDE SEQUENCE [LARGE SCALE GENOMIC DNA]</scope>
</reference>
<dbReference type="Proteomes" id="UP001642464">
    <property type="component" value="Unassembled WGS sequence"/>
</dbReference>
<feature type="compositionally biased region" description="Polar residues" evidence="1">
    <location>
        <begin position="88"/>
        <end position="97"/>
    </location>
</feature>
<name>A0ABP0KYZ6_9DINO</name>
<sequence>MKRAPFCSHLPVGSAHHCSSEVATGSGIFHAFVADEVSGGRCEECSARNGALALANSARRMRCSQVQLRPRCLAGPLLTMFHRGAGCSGSTQESTSCCGRRSPG</sequence>
<evidence type="ECO:0000313" key="2">
    <source>
        <dbReference type="EMBL" id="CAK9032113.1"/>
    </source>
</evidence>
<feature type="region of interest" description="Disordered" evidence="1">
    <location>
        <begin position="84"/>
        <end position="104"/>
    </location>
</feature>
<evidence type="ECO:0000256" key="1">
    <source>
        <dbReference type="SAM" id="MobiDB-lite"/>
    </source>
</evidence>
<comment type="caution">
    <text evidence="2">The sequence shown here is derived from an EMBL/GenBank/DDBJ whole genome shotgun (WGS) entry which is preliminary data.</text>
</comment>
<keyword evidence="3" id="KW-1185">Reference proteome</keyword>
<organism evidence="2 3">
    <name type="scientific">Durusdinium trenchii</name>
    <dbReference type="NCBI Taxonomy" id="1381693"/>
    <lineage>
        <taxon>Eukaryota</taxon>
        <taxon>Sar</taxon>
        <taxon>Alveolata</taxon>
        <taxon>Dinophyceae</taxon>
        <taxon>Suessiales</taxon>
        <taxon>Symbiodiniaceae</taxon>
        <taxon>Durusdinium</taxon>
    </lineage>
</organism>
<evidence type="ECO:0000313" key="3">
    <source>
        <dbReference type="Proteomes" id="UP001642464"/>
    </source>
</evidence>